<sequence>MPDANKIPSPGDIRAMKSAGDSNWEILSAVVSAGVEFPDAVWKVSSALRLPPEEVDQMKLDYDEIA</sequence>
<organism evidence="1">
    <name type="scientific">uncultured Caudovirales phage</name>
    <dbReference type="NCBI Taxonomy" id="2100421"/>
    <lineage>
        <taxon>Viruses</taxon>
        <taxon>Duplodnaviria</taxon>
        <taxon>Heunggongvirae</taxon>
        <taxon>Uroviricota</taxon>
        <taxon>Caudoviricetes</taxon>
        <taxon>Peduoviridae</taxon>
        <taxon>Maltschvirus</taxon>
        <taxon>Maltschvirus maltsch</taxon>
    </lineage>
</organism>
<protein>
    <submittedName>
        <fullName evidence="1">Uncharacterized protein</fullName>
    </submittedName>
</protein>
<accession>A0A6J5NN28</accession>
<reference evidence="1" key="1">
    <citation type="submission" date="2020-04" db="EMBL/GenBank/DDBJ databases">
        <authorList>
            <person name="Chiriac C."/>
            <person name="Salcher M."/>
            <person name="Ghai R."/>
            <person name="Kavagutti S V."/>
        </authorList>
    </citation>
    <scope>NUCLEOTIDE SEQUENCE</scope>
</reference>
<name>A0A6J5NN28_9CAUD</name>
<proteinExistence type="predicted"/>
<dbReference type="EMBL" id="LR796684">
    <property type="protein sequence ID" value="CAB4158565.1"/>
    <property type="molecule type" value="Genomic_DNA"/>
</dbReference>
<gene>
    <name evidence="1" type="ORF">UFOVP707_12</name>
</gene>
<evidence type="ECO:0000313" key="1">
    <source>
        <dbReference type="EMBL" id="CAB4158565.1"/>
    </source>
</evidence>